<gene>
    <name evidence="1" type="ORF">SAMN05192573_11066</name>
</gene>
<dbReference type="STRING" id="551996.SAMN05192573_11066"/>
<protein>
    <submittedName>
        <fullName evidence="1">Uncharacterized protein</fullName>
    </submittedName>
</protein>
<evidence type="ECO:0000313" key="1">
    <source>
        <dbReference type="EMBL" id="SDH50139.1"/>
    </source>
</evidence>
<dbReference type="RefSeq" id="WP_091170527.1">
    <property type="nucleotide sequence ID" value="NZ_FNCG01000010.1"/>
</dbReference>
<dbReference type="Proteomes" id="UP000199705">
    <property type="component" value="Unassembled WGS sequence"/>
</dbReference>
<sequence length="564" mass="65540">MPTDPLKLLNDILEKKSQDVKRSFKGTSFHALIELNRCIDYFFINASYKVPREGIRKQDWLNRFKLFSIGGYEAFDLFMDEEAPGDALIRLPTNKKLRAWAIKSLNTLGNIGVIKRHISLTEAKVFQCEFDGKDSFTFKTFVTDAGIEYLEAQSQRWLLMYHLSIADYSHQYNWGPQVERDLRDNLEFKAPAFIQYKPTNLLERYGYLEGQRVIQSKIGYDYYPHDVKFGGIPFGNYLEVVIHLVGDSHMHQDFCLETRKVAELAHLDLWNLYPYYVRYENLIDSLARRTGFLKADIQKILEKITLDKKKLRDIYFPPGYAPPVLLKLSENYLLITQTGLQSNPLTYLNRCLRAAYPDDYFKAVNLREKLFQTELYSLFAKQIVTIPHSVGLKHLTKIYTDIDAVLYDKKDKILILVQQKFREDWATDMKQRSNMLENFEKELKTWMEALDNFIADHGEDMLVKKLSRKAIKPGAKIYRLVVGKHFSKFSNGRTYPGLLTANWATLVKTMVGSPQASASLTLFLEELEKNSVKAELPELHSGTMETGFKIGKYKFKIEYKSTKL</sequence>
<evidence type="ECO:0000313" key="2">
    <source>
        <dbReference type="Proteomes" id="UP000199705"/>
    </source>
</evidence>
<accession>A0A1G8CYF0</accession>
<proteinExistence type="predicted"/>
<name>A0A1G8CYF0_9SPHI</name>
<dbReference type="AlphaFoldDB" id="A0A1G8CYF0"/>
<organism evidence="1 2">
    <name type="scientific">Mucilaginibacter gossypii</name>
    <dbReference type="NCBI Taxonomy" id="551996"/>
    <lineage>
        <taxon>Bacteria</taxon>
        <taxon>Pseudomonadati</taxon>
        <taxon>Bacteroidota</taxon>
        <taxon>Sphingobacteriia</taxon>
        <taxon>Sphingobacteriales</taxon>
        <taxon>Sphingobacteriaceae</taxon>
        <taxon>Mucilaginibacter</taxon>
    </lineage>
</organism>
<keyword evidence="2" id="KW-1185">Reference proteome</keyword>
<reference evidence="2" key="1">
    <citation type="submission" date="2016-10" db="EMBL/GenBank/DDBJ databases">
        <authorList>
            <person name="Varghese N."/>
            <person name="Submissions S."/>
        </authorList>
    </citation>
    <scope>NUCLEOTIDE SEQUENCE [LARGE SCALE GENOMIC DNA]</scope>
    <source>
        <strain evidence="2">Gh-67</strain>
    </source>
</reference>
<dbReference type="EMBL" id="FNCG01000010">
    <property type="protein sequence ID" value="SDH50139.1"/>
    <property type="molecule type" value="Genomic_DNA"/>
</dbReference>